<dbReference type="InterPro" id="IPR032366">
    <property type="entry name" value="DUF4871"/>
</dbReference>
<dbReference type="PROSITE" id="PS51257">
    <property type="entry name" value="PROKAR_LIPOPROTEIN"/>
    <property type="match status" value="1"/>
</dbReference>
<gene>
    <name evidence="1" type="ORF">D7M11_33705</name>
</gene>
<comment type="caution">
    <text evidence="1">The sequence shown here is derived from an EMBL/GenBank/DDBJ whole genome shotgun (WGS) entry which is preliminary data.</text>
</comment>
<dbReference type="Pfam" id="PF16167">
    <property type="entry name" value="DUF4871"/>
    <property type="match status" value="1"/>
</dbReference>
<proteinExistence type="predicted"/>
<dbReference type="Proteomes" id="UP000282311">
    <property type="component" value="Unassembled WGS sequence"/>
</dbReference>
<evidence type="ECO:0000313" key="1">
    <source>
        <dbReference type="EMBL" id="RKN64603.1"/>
    </source>
</evidence>
<name>A0A3B0AWD4_9BACL</name>
<dbReference type="OrthoDB" id="2381403at2"/>
<dbReference type="AlphaFoldDB" id="A0A3B0AWD4"/>
<evidence type="ECO:0000313" key="2">
    <source>
        <dbReference type="Proteomes" id="UP000282311"/>
    </source>
</evidence>
<keyword evidence="2" id="KW-1185">Reference proteome</keyword>
<organism evidence="1 2">
    <name type="scientific">Paenibacillus ginsengarvi</name>
    <dbReference type="NCBI Taxonomy" id="400777"/>
    <lineage>
        <taxon>Bacteria</taxon>
        <taxon>Bacillati</taxon>
        <taxon>Bacillota</taxon>
        <taxon>Bacilli</taxon>
        <taxon>Bacillales</taxon>
        <taxon>Paenibacillaceae</taxon>
        <taxon>Paenibacillus</taxon>
    </lineage>
</organism>
<dbReference type="Gene3D" id="2.60.40.3830">
    <property type="match status" value="1"/>
</dbReference>
<dbReference type="EMBL" id="RBAH01000041">
    <property type="protein sequence ID" value="RKN64603.1"/>
    <property type="molecule type" value="Genomic_DNA"/>
</dbReference>
<sequence>MKNIIVLLILMLITSTTTGCKKQDVDVQASPTFKSGVYTLQGIEGRIGILAPSGFVANKPNKYMWHFWGTKEELARVPFKVEAIDLKTGEKHQVLLEGMGTPDKKYVWEYNYGLGGPNNGADAHLPSGLELPNSGKWKLNAYLGGELFGSVSIDVK</sequence>
<protein>
    <submittedName>
        <fullName evidence="1">DUF4871 domain-containing protein</fullName>
    </submittedName>
</protein>
<dbReference type="RefSeq" id="WP_120751671.1">
    <property type="nucleotide sequence ID" value="NZ_RBAH01000041.1"/>
</dbReference>
<accession>A0A3B0AWD4</accession>
<reference evidence="1 2" key="1">
    <citation type="journal article" date="2007" name="Int. J. Syst. Evol. Microbiol.">
        <title>Paenibacillus ginsengarvi sp. nov., isolated from soil from ginseng cultivation.</title>
        <authorList>
            <person name="Yoon M.H."/>
            <person name="Ten L.N."/>
            <person name="Im W.T."/>
        </authorList>
    </citation>
    <scope>NUCLEOTIDE SEQUENCE [LARGE SCALE GENOMIC DNA]</scope>
    <source>
        <strain evidence="1 2">KCTC 13059</strain>
    </source>
</reference>